<dbReference type="HOGENOM" id="CLU_040626_1_0_0"/>
<dbReference type="Proteomes" id="UP000000447">
    <property type="component" value="Chromosome"/>
</dbReference>
<feature type="domain" description="AttH" evidence="2">
    <location>
        <begin position="66"/>
        <end position="222"/>
    </location>
</feature>
<evidence type="ECO:0000256" key="1">
    <source>
        <dbReference type="SAM" id="MobiDB-lite"/>
    </source>
</evidence>
<name>B9KY26_THERP</name>
<protein>
    <submittedName>
        <fullName evidence="3">Putative AttH</fullName>
    </submittedName>
</protein>
<reference evidence="3 4" key="1">
    <citation type="journal article" date="2009" name="PLoS ONE">
        <title>Complete genome sequence of the aerobic CO-oxidizing thermophile Thermomicrobium roseum.</title>
        <authorList>
            <person name="Wu D."/>
            <person name="Raymond J."/>
            <person name="Wu M."/>
            <person name="Chatterji S."/>
            <person name="Ren Q."/>
            <person name="Graham J.E."/>
            <person name="Bryant D.A."/>
            <person name="Robb F."/>
            <person name="Colman A."/>
            <person name="Tallon L.J."/>
            <person name="Badger J.H."/>
            <person name="Madupu R."/>
            <person name="Ward N.L."/>
            <person name="Eisen J.A."/>
        </authorList>
    </citation>
    <scope>NUCLEOTIDE SEQUENCE [LARGE SCALE GENOMIC DNA]</scope>
    <source>
        <strain evidence="4">ATCC 27502 / DSM 5159 / P-2</strain>
    </source>
</reference>
<dbReference type="Pfam" id="PF17186">
    <property type="entry name" value="Lipocalin_9"/>
    <property type="match status" value="1"/>
</dbReference>
<evidence type="ECO:0000313" key="4">
    <source>
        <dbReference type="Proteomes" id="UP000000447"/>
    </source>
</evidence>
<dbReference type="PROSITE" id="PS51257">
    <property type="entry name" value="PROKAR_LIPOPROTEIN"/>
    <property type="match status" value="1"/>
</dbReference>
<gene>
    <name evidence="3" type="ordered locus">trd_0369</name>
</gene>
<dbReference type="PANTHER" id="PTHR38591">
    <property type="entry name" value="HYDROLASE"/>
    <property type="match status" value="1"/>
</dbReference>
<dbReference type="SUPFAM" id="SSF159245">
    <property type="entry name" value="AttH-like"/>
    <property type="match status" value="1"/>
</dbReference>
<dbReference type="OrthoDB" id="9770826at2"/>
<evidence type="ECO:0000259" key="2">
    <source>
        <dbReference type="Pfam" id="PF07143"/>
    </source>
</evidence>
<dbReference type="Pfam" id="PF07143">
    <property type="entry name" value="CrtC"/>
    <property type="match status" value="1"/>
</dbReference>
<dbReference type="PANTHER" id="PTHR38591:SF1">
    <property type="entry name" value="BLL1000 PROTEIN"/>
    <property type="match status" value="1"/>
</dbReference>
<organism evidence="3 4">
    <name type="scientific">Thermomicrobium roseum (strain ATCC 27502 / DSM 5159 / P-2)</name>
    <dbReference type="NCBI Taxonomy" id="309801"/>
    <lineage>
        <taxon>Bacteria</taxon>
        <taxon>Pseudomonadati</taxon>
        <taxon>Thermomicrobiota</taxon>
        <taxon>Thermomicrobia</taxon>
        <taxon>Thermomicrobiales</taxon>
        <taxon>Thermomicrobiaceae</taxon>
        <taxon>Thermomicrobium</taxon>
    </lineage>
</organism>
<dbReference type="RefSeq" id="WP_012641776.1">
    <property type="nucleotide sequence ID" value="NC_011959.1"/>
</dbReference>
<dbReference type="InterPro" id="IPR023374">
    <property type="entry name" value="AttH-like_dom_sf"/>
</dbReference>
<dbReference type="KEGG" id="tro:trd_0369"/>
<sequence>MRRRAFLGTLALGLLACRSSNGPQSQEPMGPTPSASPRPASLFLTPPPAPGPVVFPRDFGSHDVLTEWWYDTGHLRSAAGERFGFEFVIFQVQRFGYPVVYAAHAALTLVDRQAFLWDERLIAVPQRQESWPLALAVGDWTLTSDGESDRITVRSGSFGFTLELQNLRPPLLHDEDGYFSWAPETGSYYYSRTRLATRGVVSVGGHDVSVSGVAWNDHQWGNFLLGGGGWDWFAIQLEDGTDLMLWQSRDAAQRVIQRSGTLLRADGSIRWLHDAEIGLHATGSWQSPHSGAIYPSGWQIELPPDMTLTVTPLVLDQELQTVRSTGVIYWEGAVSVIAAQAGVKTIGQGYVELTGYATPSVPVTPP</sequence>
<dbReference type="STRING" id="309801.trd_0369"/>
<dbReference type="eggNOG" id="COG5621">
    <property type="taxonomic scope" value="Bacteria"/>
</dbReference>
<evidence type="ECO:0000313" key="3">
    <source>
        <dbReference type="EMBL" id="ACM05253.1"/>
    </source>
</evidence>
<accession>B9KY26</accession>
<proteinExistence type="predicted"/>
<dbReference type="InterPro" id="IPR010791">
    <property type="entry name" value="AttH_dom"/>
</dbReference>
<keyword evidence="4" id="KW-1185">Reference proteome</keyword>
<dbReference type="Gene3D" id="2.40.370.10">
    <property type="entry name" value="AttH-like domain"/>
    <property type="match status" value="2"/>
</dbReference>
<dbReference type="AlphaFoldDB" id="B9KY26"/>
<feature type="region of interest" description="Disordered" evidence="1">
    <location>
        <begin position="21"/>
        <end position="43"/>
    </location>
</feature>
<dbReference type="EMBL" id="CP001275">
    <property type="protein sequence ID" value="ACM05253.1"/>
    <property type="molecule type" value="Genomic_DNA"/>
</dbReference>